<dbReference type="RefSeq" id="WP_390361877.1">
    <property type="nucleotide sequence ID" value="NZ_JBHTKJ010000023.1"/>
</dbReference>
<name>A0ABW3LJV5_9BACI</name>
<keyword evidence="2" id="KW-1185">Reference proteome</keyword>
<proteinExistence type="predicted"/>
<reference evidence="2" key="1">
    <citation type="journal article" date="2019" name="Int. J. Syst. Evol. Microbiol.">
        <title>The Global Catalogue of Microorganisms (GCM) 10K type strain sequencing project: providing services to taxonomists for standard genome sequencing and annotation.</title>
        <authorList>
            <consortium name="The Broad Institute Genomics Platform"/>
            <consortium name="The Broad Institute Genome Sequencing Center for Infectious Disease"/>
            <person name="Wu L."/>
            <person name="Ma J."/>
        </authorList>
    </citation>
    <scope>NUCLEOTIDE SEQUENCE [LARGE SCALE GENOMIC DNA]</scope>
    <source>
        <strain evidence="2">CCUG 56754</strain>
    </source>
</reference>
<protein>
    <submittedName>
        <fullName evidence="1">YpiF family protein</fullName>
    </submittedName>
</protein>
<evidence type="ECO:0000313" key="1">
    <source>
        <dbReference type="EMBL" id="MFD1038678.1"/>
    </source>
</evidence>
<dbReference type="Pfam" id="PF10673">
    <property type="entry name" value="DUF2487"/>
    <property type="match status" value="1"/>
</dbReference>
<gene>
    <name evidence="1" type="ORF">ACFQ3N_09785</name>
</gene>
<evidence type="ECO:0000313" key="2">
    <source>
        <dbReference type="Proteomes" id="UP001597040"/>
    </source>
</evidence>
<organism evidence="1 2">
    <name type="scientific">Virgibacillus byunsanensis</name>
    <dbReference type="NCBI Taxonomy" id="570945"/>
    <lineage>
        <taxon>Bacteria</taxon>
        <taxon>Bacillati</taxon>
        <taxon>Bacillota</taxon>
        <taxon>Bacilli</taxon>
        <taxon>Bacillales</taxon>
        <taxon>Bacillaceae</taxon>
        <taxon>Virgibacillus</taxon>
    </lineage>
</organism>
<sequence>MKWIKSDLEQYKQAKEYVDTIVVPLIPFQLSQDDDLEKSAFQREVLSLFSKEIEKELTGRIMLMPSYNYLKNSTKDNEVERINEWVKDAKQQPFIHTFFITFDSTWKKSEQAMEGTLLWFPGIQSGDLHTKEMNTMIREQVAQIVDLIRSYW</sequence>
<dbReference type="Proteomes" id="UP001597040">
    <property type="component" value="Unassembled WGS sequence"/>
</dbReference>
<comment type="caution">
    <text evidence="1">The sequence shown here is derived from an EMBL/GenBank/DDBJ whole genome shotgun (WGS) entry which is preliminary data.</text>
</comment>
<accession>A0ABW3LJV5</accession>
<dbReference type="InterPro" id="IPR019615">
    <property type="entry name" value="DUF2487"/>
</dbReference>
<dbReference type="EMBL" id="JBHTKJ010000023">
    <property type="protein sequence ID" value="MFD1038678.1"/>
    <property type="molecule type" value="Genomic_DNA"/>
</dbReference>